<dbReference type="EMBL" id="CM001223">
    <property type="protein sequence ID" value="KEH22617.1"/>
    <property type="molecule type" value="Genomic_DNA"/>
</dbReference>
<dbReference type="Proteomes" id="UP000002051">
    <property type="component" value="Unassembled WGS sequence"/>
</dbReference>
<dbReference type="HOGENOM" id="CLU_1134988_0_0_1"/>
<evidence type="ECO:0000313" key="3">
    <source>
        <dbReference type="EnsemblPlants" id="KEH22617"/>
    </source>
</evidence>
<keyword evidence="4" id="KW-1185">Reference proteome</keyword>
<protein>
    <submittedName>
        <fullName evidence="2">Transmembrane protein, putative</fullName>
    </submittedName>
</protein>
<sequence length="245" mass="27765">MNGYDFSLIVVIPHLKVDGGGDSVHGFYRWSPQYAIVNGFEQDYQEQGFNTTFIVTLTKRELKFEIPIRTATMTSGKISVEAPFILSSSVNLRMGLFFPRLLYGLGGLVTLSNFPLHRSLEHVPTLWEPSHDGALENAFSLLFIFVILFLLFLSSSTLLISFLRGVSSREGKCFLFSVIDHSVFEICISAFLKDLFSRCMQYSELRDMRMVPPLSSSHRLNVSCHFLFEAAYSSWLQLLNASPHN</sequence>
<gene>
    <name evidence="2" type="ordered locus">MTR_7g056097</name>
</gene>
<reference evidence="3" key="3">
    <citation type="submission" date="2015-04" db="UniProtKB">
        <authorList>
            <consortium name="EnsemblPlants"/>
        </authorList>
    </citation>
    <scope>IDENTIFICATION</scope>
    <source>
        <strain evidence="3">cv. Jemalong A17</strain>
    </source>
</reference>
<feature type="transmembrane region" description="Helical" evidence="1">
    <location>
        <begin position="138"/>
        <end position="162"/>
    </location>
</feature>
<keyword evidence="1 2" id="KW-0812">Transmembrane</keyword>
<evidence type="ECO:0000313" key="2">
    <source>
        <dbReference type="EMBL" id="KEH22617.1"/>
    </source>
</evidence>
<name>A0A072TYV2_MEDTR</name>
<keyword evidence="1" id="KW-1133">Transmembrane helix</keyword>
<organism evidence="2 4">
    <name type="scientific">Medicago truncatula</name>
    <name type="common">Barrel medic</name>
    <name type="synonym">Medicago tribuloides</name>
    <dbReference type="NCBI Taxonomy" id="3880"/>
    <lineage>
        <taxon>Eukaryota</taxon>
        <taxon>Viridiplantae</taxon>
        <taxon>Streptophyta</taxon>
        <taxon>Embryophyta</taxon>
        <taxon>Tracheophyta</taxon>
        <taxon>Spermatophyta</taxon>
        <taxon>Magnoliopsida</taxon>
        <taxon>eudicotyledons</taxon>
        <taxon>Gunneridae</taxon>
        <taxon>Pentapetalae</taxon>
        <taxon>rosids</taxon>
        <taxon>fabids</taxon>
        <taxon>Fabales</taxon>
        <taxon>Fabaceae</taxon>
        <taxon>Papilionoideae</taxon>
        <taxon>50 kb inversion clade</taxon>
        <taxon>NPAAA clade</taxon>
        <taxon>Hologalegina</taxon>
        <taxon>IRL clade</taxon>
        <taxon>Trifolieae</taxon>
        <taxon>Medicago</taxon>
    </lineage>
</organism>
<evidence type="ECO:0000313" key="4">
    <source>
        <dbReference type="Proteomes" id="UP000002051"/>
    </source>
</evidence>
<evidence type="ECO:0000256" key="1">
    <source>
        <dbReference type="SAM" id="Phobius"/>
    </source>
</evidence>
<dbReference type="EnsemblPlants" id="KEH22617">
    <property type="protein sequence ID" value="KEH22617"/>
    <property type="gene ID" value="MTR_7g056097"/>
</dbReference>
<reference evidence="2 4" key="1">
    <citation type="journal article" date="2011" name="Nature">
        <title>The Medicago genome provides insight into the evolution of rhizobial symbioses.</title>
        <authorList>
            <person name="Young N.D."/>
            <person name="Debelle F."/>
            <person name="Oldroyd G.E."/>
            <person name="Geurts R."/>
            <person name="Cannon S.B."/>
            <person name="Udvardi M.K."/>
            <person name="Benedito V.A."/>
            <person name="Mayer K.F."/>
            <person name="Gouzy J."/>
            <person name="Schoof H."/>
            <person name="Van de Peer Y."/>
            <person name="Proost S."/>
            <person name="Cook D.R."/>
            <person name="Meyers B.C."/>
            <person name="Spannagl M."/>
            <person name="Cheung F."/>
            <person name="De Mita S."/>
            <person name="Krishnakumar V."/>
            <person name="Gundlach H."/>
            <person name="Zhou S."/>
            <person name="Mudge J."/>
            <person name="Bharti A.K."/>
            <person name="Murray J.D."/>
            <person name="Naoumkina M.A."/>
            <person name="Rosen B."/>
            <person name="Silverstein K.A."/>
            <person name="Tang H."/>
            <person name="Rombauts S."/>
            <person name="Zhao P.X."/>
            <person name="Zhou P."/>
            <person name="Barbe V."/>
            <person name="Bardou P."/>
            <person name="Bechner M."/>
            <person name="Bellec A."/>
            <person name="Berger A."/>
            <person name="Berges H."/>
            <person name="Bidwell S."/>
            <person name="Bisseling T."/>
            <person name="Choisne N."/>
            <person name="Couloux A."/>
            <person name="Denny R."/>
            <person name="Deshpande S."/>
            <person name="Dai X."/>
            <person name="Doyle J.J."/>
            <person name="Dudez A.M."/>
            <person name="Farmer A.D."/>
            <person name="Fouteau S."/>
            <person name="Franken C."/>
            <person name="Gibelin C."/>
            <person name="Gish J."/>
            <person name="Goldstein S."/>
            <person name="Gonzalez A.J."/>
            <person name="Green P.J."/>
            <person name="Hallab A."/>
            <person name="Hartog M."/>
            <person name="Hua A."/>
            <person name="Humphray S.J."/>
            <person name="Jeong D.H."/>
            <person name="Jing Y."/>
            <person name="Jocker A."/>
            <person name="Kenton S.M."/>
            <person name="Kim D.J."/>
            <person name="Klee K."/>
            <person name="Lai H."/>
            <person name="Lang C."/>
            <person name="Lin S."/>
            <person name="Macmil S.L."/>
            <person name="Magdelenat G."/>
            <person name="Matthews L."/>
            <person name="McCorrison J."/>
            <person name="Monaghan E.L."/>
            <person name="Mun J.H."/>
            <person name="Najar F.Z."/>
            <person name="Nicholson C."/>
            <person name="Noirot C."/>
            <person name="O'Bleness M."/>
            <person name="Paule C.R."/>
            <person name="Poulain J."/>
            <person name="Prion F."/>
            <person name="Qin B."/>
            <person name="Qu C."/>
            <person name="Retzel E.F."/>
            <person name="Riddle C."/>
            <person name="Sallet E."/>
            <person name="Samain S."/>
            <person name="Samson N."/>
            <person name="Sanders I."/>
            <person name="Saurat O."/>
            <person name="Scarpelli C."/>
            <person name="Schiex T."/>
            <person name="Segurens B."/>
            <person name="Severin A.J."/>
            <person name="Sherrier D.J."/>
            <person name="Shi R."/>
            <person name="Sims S."/>
            <person name="Singer S.R."/>
            <person name="Sinharoy S."/>
            <person name="Sterck L."/>
            <person name="Viollet A."/>
            <person name="Wang B.B."/>
            <person name="Wang K."/>
            <person name="Wang M."/>
            <person name="Wang X."/>
            <person name="Warfsmann J."/>
            <person name="Weissenbach J."/>
            <person name="White D.D."/>
            <person name="White J.D."/>
            <person name="Wiley G.B."/>
            <person name="Wincker P."/>
            <person name="Xing Y."/>
            <person name="Yang L."/>
            <person name="Yao Z."/>
            <person name="Ying F."/>
            <person name="Zhai J."/>
            <person name="Zhou L."/>
            <person name="Zuber A."/>
            <person name="Denarie J."/>
            <person name="Dixon R.A."/>
            <person name="May G.D."/>
            <person name="Schwartz D.C."/>
            <person name="Rogers J."/>
            <person name="Quetier F."/>
            <person name="Town C.D."/>
            <person name="Roe B.A."/>
        </authorList>
    </citation>
    <scope>NUCLEOTIDE SEQUENCE [LARGE SCALE GENOMIC DNA]</scope>
    <source>
        <strain evidence="2">A17</strain>
        <strain evidence="3 4">cv. Jemalong A17</strain>
    </source>
</reference>
<keyword evidence="1" id="KW-0472">Membrane</keyword>
<accession>A0A072TYV2</accession>
<dbReference type="AlphaFoldDB" id="A0A072TYV2"/>
<proteinExistence type="predicted"/>
<reference evidence="2 4" key="2">
    <citation type="journal article" date="2014" name="BMC Genomics">
        <title>An improved genome release (version Mt4.0) for the model legume Medicago truncatula.</title>
        <authorList>
            <person name="Tang H."/>
            <person name="Krishnakumar V."/>
            <person name="Bidwell S."/>
            <person name="Rosen B."/>
            <person name="Chan A."/>
            <person name="Zhou S."/>
            <person name="Gentzbittel L."/>
            <person name="Childs K.L."/>
            <person name="Yandell M."/>
            <person name="Gundlach H."/>
            <person name="Mayer K.F."/>
            <person name="Schwartz D.C."/>
            <person name="Town C.D."/>
        </authorList>
    </citation>
    <scope>GENOME REANNOTATION</scope>
    <source>
        <strain evidence="2">A17</strain>
        <strain evidence="3 4">cv. Jemalong A17</strain>
    </source>
</reference>